<dbReference type="EMBL" id="LN907827">
    <property type="protein sequence ID" value="CUU24598.1"/>
    <property type="molecule type" value="Genomic_DNA"/>
</dbReference>
<accession>A0A0U5L757</accession>
<sequence length="141" mass="15079">MSLTTGGEDVVAIGKSGTGLSAPNVVEAADEQSMIKERYSEGTASCSPTLGNPPTPLADCEYIHFHVTGLNLHRKPLDARICAGKVAAEIVDPVTDKITPLVAEHGGILYARYWVRFETMGMLVLRLAGERAIRSGNLLVM</sequence>
<name>A0A0U5L757_9GAMM</name>
<protein>
    <submittedName>
        <fullName evidence="1">Uncharacterized protein</fullName>
    </submittedName>
</protein>
<gene>
    <name evidence="1" type="ORF">EM595_2365</name>
</gene>
<dbReference type="PATRIC" id="fig|1619313.3.peg.2457"/>
<dbReference type="Proteomes" id="UP000059419">
    <property type="component" value="Chromosome 1"/>
</dbReference>
<organism evidence="1 2">
    <name type="scientific">Duffyella gerundensis</name>
    <dbReference type="NCBI Taxonomy" id="1619313"/>
    <lineage>
        <taxon>Bacteria</taxon>
        <taxon>Pseudomonadati</taxon>
        <taxon>Pseudomonadota</taxon>
        <taxon>Gammaproteobacteria</taxon>
        <taxon>Enterobacterales</taxon>
        <taxon>Erwiniaceae</taxon>
        <taxon>Duffyella</taxon>
    </lineage>
</organism>
<proteinExistence type="predicted"/>
<keyword evidence="2" id="KW-1185">Reference proteome</keyword>
<dbReference type="AlphaFoldDB" id="A0A0U5L757"/>
<dbReference type="KEGG" id="ege:EM595_2365"/>
<dbReference type="STRING" id="1619313.EM595_2365"/>
<evidence type="ECO:0000313" key="2">
    <source>
        <dbReference type="Proteomes" id="UP000059419"/>
    </source>
</evidence>
<reference evidence="2" key="1">
    <citation type="submission" date="2015-11" db="EMBL/GenBank/DDBJ databases">
        <authorList>
            <person name="Blom J."/>
        </authorList>
    </citation>
    <scope>NUCLEOTIDE SEQUENCE [LARGE SCALE GENOMIC DNA]</scope>
</reference>
<evidence type="ECO:0000313" key="1">
    <source>
        <dbReference type="EMBL" id="CUU24598.1"/>
    </source>
</evidence>